<proteinExistence type="predicted"/>
<dbReference type="EMBL" id="WIQZ01000081">
    <property type="protein sequence ID" value="KAF3126834.1"/>
    <property type="molecule type" value="Genomic_DNA"/>
</dbReference>
<comment type="caution">
    <text evidence="3">The sequence shown here is derived from an EMBL/GenBank/DDBJ whole genome shotgun (WGS) entry which is preliminary data.</text>
</comment>
<dbReference type="Proteomes" id="UP000475325">
    <property type="component" value="Unassembled WGS sequence"/>
</dbReference>
<feature type="transmembrane region" description="Helical" evidence="1">
    <location>
        <begin position="7"/>
        <end position="25"/>
    </location>
</feature>
<dbReference type="EMBL" id="WIQW01000006">
    <property type="protein sequence ID" value="KAF3109968.1"/>
    <property type="molecule type" value="Genomic_DNA"/>
</dbReference>
<dbReference type="Proteomes" id="UP000480548">
    <property type="component" value="Unassembled WGS sequence"/>
</dbReference>
<protein>
    <submittedName>
        <fullName evidence="3">Uncharacterized protein</fullName>
    </submittedName>
</protein>
<sequence>MSEFVDIFHFIRILLCIGFVIPGFIHNGAVLGQSTSILTSRATETFVEIHIIISTVVKNLPSCPCPSSSLAQVELAVDLLTTATFLGAPTESAVVVELFFTTPIQAAPAQKTASTISYFINRFEDQIVVDSNPLALYLGSNRSLSQASDISHRLYISLPPGTKGGKLIQRFKDLLPVLIGASTKDTVFNGFVKGEDGYLNFNITTTDGTFVLGFTICPEEESEWSFVGQRIYMYDMTEESLSSGCLAGAAKILSYSEYAMREISGLSHLSTKDGVSTGLTATL</sequence>
<evidence type="ECO:0000313" key="4">
    <source>
        <dbReference type="Proteomes" id="UP000475325"/>
    </source>
</evidence>
<reference evidence="4 5" key="1">
    <citation type="submission" date="2019-06" db="EMBL/GenBank/DDBJ databases">
        <authorList>
            <person name="Palmer J.M."/>
        </authorList>
    </citation>
    <scope>NUCLEOTIDE SEQUENCE [LARGE SCALE GENOMIC DNA]</scope>
    <source>
        <strain evidence="2 4">TWF102</strain>
        <strain evidence="3 5">TWF703</strain>
    </source>
</reference>
<accession>A0A7C8JIU8</accession>
<organism evidence="3 5">
    <name type="scientific">Orbilia oligospora</name>
    <name type="common">Nematode-trapping fungus</name>
    <name type="synonym">Arthrobotrys oligospora</name>
    <dbReference type="NCBI Taxonomy" id="2813651"/>
    <lineage>
        <taxon>Eukaryota</taxon>
        <taxon>Fungi</taxon>
        <taxon>Dikarya</taxon>
        <taxon>Ascomycota</taxon>
        <taxon>Pezizomycotina</taxon>
        <taxon>Orbiliomycetes</taxon>
        <taxon>Orbiliales</taxon>
        <taxon>Orbiliaceae</taxon>
        <taxon>Orbilia</taxon>
    </lineage>
</organism>
<evidence type="ECO:0000256" key="1">
    <source>
        <dbReference type="SAM" id="Phobius"/>
    </source>
</evidence>
<keyword evidence="1" id="KW-0812">Transmembrane</keyword>
<keyword evidence="1" id="KW-1133">Transmembrane helix</keyword>
<name>A0A7C8JIU8_ORBOL</name>
<evidence type="ECO:0000313" key="3">
    <source>
        <dbReference type="EMBL" id="KAF3126834.1"/>
    </source>
</evidence>
<keyword evidence="1" id="KW-0472">Membrane</keyword>
<evidence type="ECO:0000313" key="2">
    <source>
        <dbReference type="EMBL" id="KAF3109968.1"/>
    </source>
</evidence>
<dbReference type="AlphaFoldDB" id="A0A7C8JIU8"/>
<evidence type="ECO:0000313" key="5">
    <source>
        <dbReference type="Proteomes" id="UP000480548"/>
    </source>
</evidence>
<gene>
    <name evidence="2" type="ORF">TWF102_009230</name>
    <name evidence="3" type="ORF">TWF703_010320</name>
</gene>